<dbReference type="InterPro" id="IPR015421">
    <property type="entry name" value="PyrdxlP-dep_Trfase_major"/>
</dbReference>
<evidence type="ECO:0000313" key="6">
    <source>
        <dbReference type="Proteomes" id="UP000005238"/>
    </source>
</evidence>
<evidence type="ECO:0000313" key="5">
    <source>
        <dbReference type="EnsemblProtists" id="Phyra74381"/>
    </source>
</evidence>
<evidence type="ECO:0000256" key="3">
    <source>
        <dbReference type="ARBA" id="ARBA00022898"/>
    </source>
</evidence>
<keyword evidence="6" id="KW-1185">Reference proteome</keyword>
<comment type="cofactor">
    <cofactor evidence="1">
        <name>pyridoxal 5'-phosphate</name>
        <dbReference type="ChEBI" id="CHEBI:597326"/>
    </cofactor>
</comment>
<dbReference type="PANTHER" id="PTHR48097:SF9">
    <property type="entry name" value="L-THREONINE ALDOLASE"/>
    <property type="match status" value="1"/>
</dbReference>
<dbReference type="AlphaFoldDB" id="H3GFB3"/>
<dbReference type="Proteomes" id="UP000005238">
    <property type="component" value="Unassembled WGS sequence"/>
</dbReference>
<dbReference type="GO" id="GO:0016829">
    <property type="term" value="F:lyase activity"/>
    <property type="evidence" value="ECO:0007669"/>
    <property type="project" value="InterPro"/>
</dbReference>
<comment type="similarity">
    <text evidence="2">Belongs to the threonine aldolase family.</text>
</comment>
<reference evidence="5" key="2">
    <citation type="submission" date="2015-06" db="UniProtKB">
        <authorList>
            <consortium name="EnsemblProtists"/>
        </authorList>
    </citation>
    <scope>IDENTIFICATION</scope>
    <source>
        <strain evidence="5">Pr102</strain>
    </source>
</reference>
<organism evidence="5 6">
    <name type="scientific">Phytophthora ramorum</name>
    <name type="common">Sudden oak death agent</name>
    <dbReference type="NCBI Taxonomy" id="164328"/>
    <lineage>
        <taxon>Eukaryota</taxon>
        <taxon>Sar</taxon>
        <taxon>Stramenopiles</taxon>
        <taxon>Oomycota</taxon>
        <taxon>Peronosporomycetes</taxon>
        <taxon>Peronosporales</taxon>
        <taxon>Peronosporaceae</taxon>
        <taxon>Phytophthora</taxon>
    </lineage>
</organism>
<proteinExistence type="inferred from homology"/>
<dbReference type="VEuPathDB" id="FungiDB:KRP22_7457"/>
<reference evidence="6" key="1">
    <citation type="journal article" date="2006" name="Science">
        <title>Phytophthora genome sequences uncover evolutionary origins and mechanisms of pathogenesis.</title>
        <authorList>
            <person name="Tyler B.M."/>
            <person name="Tripathy S."/>
            <person name="Zhang X."/>
            <person name="Dehal P."/>
            <person name="Jiang R.H."/>
            <person name="Aerts A."/>
            <person name="Arredondo F.D."/>
            <person name="Baxter L."/>
            <person name="Bensasson D."/>
            <person name="Beynon J.L."/>
            <person name="Chapman J."/>
            <person name="Damasceno C.M."/>
            <person name="Dorrance A.E."/>
            <person name="Dou D."/>
            <person name="Dickerman A.W."/>
            <person name="Dubchak I.L."/>
            <person name="Garbelotto M."/>
            <person name="Gijzen M."/>
            <person name="Gordon S.G."/>
            <person name="Govers F."/>
            <person name="Grunwald N.J."/>
            <person name="Huang W."/>
            <person name="Ivors K.L."/>
            <person name="Jones R.W."/>
            <person name="Kamoun S."/>
            <person name="Krampis K."/>
            <person name="Lamour K.H."/>
            <person name="Lee M.K."/>
            <person name="McDonald W.H."/>
            <person name="Medina M."/>
            <person name="Meijer H.J."/>
            <person name="Nordberg E.K."/>
            <person name="Maclean D.J."/>
            <person name="Ospina-Giraldo M.D."/>
            <person name="Morris P.F."/>
            <person name="Phuntumart V."/>
            <person name="Putnam N.H."/>
            <person name="Rash S."/>
            <person name="Rose J.K."/>
            <person name="Sakihama Y."/>
            <person name="Salamov A.A."/>
            <person name="Savidor A."/>
            <person name="Scheuring C.F."/>
            <person name="Smith B.M."/>
            <person name="Sobral B.W."/>
            <person name="Terry A."/>
            <person name="Torto-Alalibo T.A."/>
            <person name="Win J."/>
            <person name="Xu Z."/>
            <person name="Zhang H."/>
            <person name="Grigoriev I.V."/>
            <person name="Rokhsar D.S."/>
            <person name="Boore J.L."/>
        </authorList>
    </citation>
    <scope>NUCLEOTIDE SEQUENCE [LARGE SCALE GENOMIC DNA]</scope>
    <source>
        <strain evidence="6">Pr102</strain>
    </source>
</reference>
<evidence type="ECO:0000259" key="4">
    <source>
        <dbReference type="Pfam" id="PF01212"/>
    </source>
</evidence>
<dbReference type="Pfam" id="PF01212">
    <property type="entry name" value="Beta_elim_lyase"/>
    <property type="match status" value="1"/>
</dbReference>
<dbReference type="eggNOG" id="KOG1368">
    <property type="taxonomic scope" value="Eukaryota"/>
</dbReference>
<accession>H3GFB3</accession>
<dbReference type="Gene3D" id="3.40.640.10">
    <property type="entry name" value="Type I PLP-dependent aspartate aminotransferase-like (Major domain)"/>
    <property type="match status" value="1"/>
</dbReference>
<dbReference type="InParanoid" id="H3GFB3"/>
<dbReference type="InterPro" id="IPR015424">
    <property type="entry name" value="PyrdxlP-dep_Trfase"/>
</dbReference>
<evidence type="ECO:0000256" key="2">
    <source>
        <dbReference type="ARBA" id="ARBA00006966"/>
    </source>
</evidence>
<dbReference type="HOGENOM" id="CLU_1725943_0_0_1"/>
<dbReference type="EnsemblProtists" id="Phyra74381">
    <property type="protein sequence ID" value="Phyra74381"/>
    <property type="gene ID" value="Phyra74381"/>
</dbReference>
<name>H3GFB3_PHYRM</name>
<dbReference type="EMBL" id="DS566004">
    <property type="status" value="NOT_ANNOTATED_CDS"/>
    <property type="molecule type" value="Genomic_DNA"/>
</dbReference>
<dbReference type="InterPro" id="IPR001597">
    <property type="entry name" value="ArAA_b-elim_lyase/Thr_aldolase"/>
</dbReference>
<keyword evidence="3" id="KW-0663">Pyridoxal phosphate</keyword>
<dbReference type="STRING" id="164328.H3GFB3"/>
<feature type="domain" description="Aromatic amino acid beta-eliminating lyase/threonine aldolase" evidence="4">
    <location>
        <begin position="69"/>
        <end position="122"/>
    </location>
</feature>
<evidence type="ECO:0000256" key="1">
    <source>
        <dbReference type="ARBA" id="ARBA00001933"/>
    </source>
</evidence>
<sequence length="152" mass="16712">MPLRCGGARNEAASRSPCNLCSGPSECVVASVHSSGLRQREVPHVAHFQIHQFELTTTMTKLQRAVINFMSDTITCPTPGMRKAIAAAKVGDDVYGLDPTVKQLQKVAASMLGKQDAMFVPSVEWLEKEMAVTPQNMKQYDTQMNWADVTDK</sequence>
<protein>
    <recommendedName>
        <fullName evidence="4">Aromatic amino acid beta-eliminating lyase/threonine aldolase domain-containing protein</fullName>
    </recommendedName>
</protein>
<dbReference type="VEuPathDB" id="FungiDB:KRP23_2678"/>
<dbReference type="PANTHER" id="PTHR48097">
    <property type="entry name" value="L-THREONINE ALDOLASE-RELATED"/>
    <property type="match status" value="1"/>
</dbReference>
<dbReference type="SUPFAM" id="SSF53383">
    <property type="entry name" value="PLP-dependent transferases"/>
    <property type="match status" value="1"/>
</dbReference>
<dbReference type="GO" id="GO:0006520">
    <property type="term" value="P:amino acid metabolic process"/>
    <property type="evidence" value="ECO:0007669"/>
    <property type="project" value="InterPro"/>
</dbReference>